<gene>
    <name evidence="5" type="ORF">B6C91_02195</name>
    <name evidence="4" type="ORF">B6D08_03700</name>
</gene>
<dbReference type="InterPro" id="IPR042183">
    <property type="entry name" value="MmgE/PrpD_sf_1"/>
</dbReference>
<keyword evidence="6" id="KW-1185">Reference proteome</keyword>
<dbReference type="Proteomes" id="UP000194800">
    <property type="component" value="Unassembled WGS sequence"/>
</dbReference>
<dbReference type="Pfam" id="PF03972">
    <property type="entry name" value="MmgE_PrpD_N"/>
    <property type="match status" value="1"/>
</dbReference>
<evidence type="ECO:0000313" key="5">
    <source>
        <dbReference type="EMBL" id="OTQ11495.1"/>
    </source>
</evidence>
<dbReference type="PANTHER" id="PTHR16943">
    <property type="entry name" value="2-METHYLCITRATE DEHYDRATASE-RELATED"/>
    <property type="match status" value="1"/>
</dbReference>
<name>A0A242NJR6_9GAMM</name>
<evidence type="ECO:0008006" key="8">
    <source>
        <dbReference type="Google" id="ProtNLM"/>
    </source>
</evidence>
<dbReference type="SUPFAM" id="SSF103378">
    <property type="entry name" value="2-methylcitrate dehydratase PrpD"/>
    <property type="match status" value="1"/>
</dbReference>
<evidence type="ECO:0000256" key="1">
    <source>
        <dbReference type="ARBA" id="ARBA00006174"/>
    </source>
</evidence>
<dbReference type="EMBL" id="NART01000005">
    <property type="protein sequence ID" value="OTQ11495.1"/>
    <property type="molecule type" value="Genomic_DNA"/>
</dbReference>
<evidence type="ECO:0000313" key="4">
    <source>
        <dbReference type="EMBL" id="OTQ00666.1"/>
    </source>
</evidence>
<dbReference type="InterPro" id="IPR045337">
    <property type="entry name" value="MmgE_PrpD_C"/>
</dbReference>
<dbReference type="Proteomes" id="UP000194977">
    <property type="component" value="Unassembled WGS sequence"/>
</dbReference>
<dbReference type="InterPro" id="IPR005656">
    <property type="entry name" value="MmgE_PrpD"/>
</dbReference>
<feature type="domain" description="MmgE/PrpD N-terminal" evidence="2">
    <location>
        <begin position="8"/>
        <end position="243"/>
    </location>
</feature>
<feature type="domain" description="MmgE/PrpD C-terminal" evidence="3">
    <location>
        <begin position="267"/>
        <end position="422"/>
    </location>
</feature>
<sequence>MNLGQQLSFLIANTPIINDPKTIECAINGVIDYFASSLQARHEVDVHRLLNWIDNEGGTAKAWLVGQKKLVTARQAALFNGFQAHCLDYDDVHSDVRGHPSAVILSALFASVQLDEVQSHIDGKRFLTAYVIGIEVMARLGKSVNPKHYEKGWHTTLTLGGIAATAAICYLYNEPFLSQALTLAATQASGMRLVMGTPIKFLHAGLAAQHAIQSVEWLRVGMTAENDFLDDKLGFLAVYGQGNNNFDLSQWGVVWKIVEPGLWFKTYCFCSAAAYVADAGQLLYQHLKLNVDSINHITLFFFPANSDAALIYNRPLLAEHGRFSAEYILALTLLGIPLNFEQFSPNPIPVQIQVLMQKMQRSYQINLTPHADAYNGRYVVIEIELDTGKKIRQRIDIPKGSPKNPYKQTEMLLKLTDAIKDHQKAMGLLNDIKELASGLTVNQFLERHVLIL</sequence>
<dbReference type="InterPro" id="IPR045336">
    <property type="entry name" value="MmgE_PrpD_N"/>
</dbReference>
<organism evidence="4 7">
    <name type="scientific">Gilliamella apicola</name>
    <dbReference type="NCBI Taxonomy" id="1196095"/>
    <lineage>
        <taxon>Bacteria</taxon>
        <taxon>Pseudomonadati</taxon>
        <taxon>Pseudomonadota</taxon>
        <taxon>Gammaproteobacteria</taxon>
        <taxon>Orbales</taxon>
        <taxon>Orbaceae</taxon>
        <taxon>Gilliamella</taxon>
    </lineage>
</organism>
<comment type="caution">
    <text evidence="4">The sequence shown here is derived from an EMBL/GenBank/DDBJ whole genome shotgun (WGS) entry which is preliminary data.</text>
</comment>
<evidence type="ECO:0000259" key="3">
    <source>
        <dbReference type="Pfam" id="PF19305"/>
    </source>
</evidence>
<dbReference type="AlphaFoldDB" id="A0A242NJR6"/>
<comment type="similarity">
    <text evidence="1">Belongs to the PrpD family.</text>
</comment>
<dbReference type="PANTHER" id="PTHR16943:SF8">
    <property type="entry name" value="2-METHYLCITRATE DEHYDRATASE"/>
    <property type="match status" value="1"/>
</dbReference>
<evidence type="ECO:0000313" key="7">
    <source>
        <dbReference type="Proteomes" id="UP000194977"/>
    </source>
</evidence>
<dbReference type="EMBL" id="NARP01000007">
    <property type="protein sequence ID" value="OTQ00666.1"/>
    <property type="molecule type" value="Genomic_DNA"/>
</dbReference>
<dbReference type="Gene3D" id="3.30.1330.120">
    <property type="entry name" value="2-methylcitrate dehydratase PrpD"/>
    <property type="match status" value="1"/>
</dbReference>
<dbReference type="GO" id="GO:0016829">
    <property type="term" value="F:lyase activity"/>
    <property type="evidence" value="ECO:0007669"/>
    <property type="project" value="InterPro"/>
</dbReference>
<proteinExistence type="inferred from homology"/>
<accession>A0A242NJR6</accession>
<evidence type="ECO:0000313" key="6">
    <source>
        <dbReference type="Proteomes" id="UP000194800"/>
    </source>
</evidence>
<dbReference type="InterPro" id="IPR036148">
    <property type="entry name" value="MmgE/PrpD_sf"/>
</dbReference>
<dbReference type="RefSeq" id="WP_086271949.1">
    <property type="nucleotide sequence ID" value="NZ_MZNE01000003.1"/>
</dbReference>
<dbReference type="InterPro" id="IPR042188">
    <property type="entry name" value="MmgE/PrpD_sf_2"/>
</dbReference>
<dbReference type="Pfam" id="PF19305">
    <property type="entry name" value="MmgE_PrpD_C"/>
    <property type="match status" value="1"/>
</dbReference>
<dbReference type="Gene3D" id="1.10.4100.10">
    <property type="entry name" value="2-methylcitrate dehydratase PrpD"/>
    <property type="match status" value="1"/>
</dbReference>
<dbReference type="OrthoDB" id="7957419at2"/>
<protein>
    <recommendedName>
        <fullName evidence="8">2-methylcitrate dehydratase</fullName>
    </recommendedName>
</protein>
<evidence type="ECO:0000259" key="2">
    <source>
        <dbReference type="Pfam" id="PF03972"/>
    </source>
</evidence>
<reference evidence="6 7" key="1">
    <citation type="submission" date="2017-03" db="EMBL/GenBank/DDBJ databases">
        <title>Comparative genomics of honeybee gut symbionts reveal geographically distinct and subgroup specific antibiotic resistance.</title>
        <authorList>
            <person name="Ludvigsen J."/>
            <person name="Porcellato D."/>
            <person name="Labee-Lund T.M."/>
            <person name="Amdam G.V."/>
            <person name="Rudi K."/>
        </authorList>
    </citation>
    <scope>NUCLEOTIDE SEQUENCE [LARGE SCALE GENOMIC DNA]</scope>
    <source>
        <strain evidence="4 7">A-7-12</strain>
        <strain evidence="5 6">A-9-12</strain>
    </source>
</reference>